<proteinExistence type="predicted"/>
<feature type="domain" description="Transposase (putative) gypsy type" evidence="3">
    <location>
        <begin position="19"/>
        <end position="85"/>
    </location>
</feature>
<dbReference type="Pfam" id="PF04195">
    <property type="entry name" value="Transposase_28"/>
    <property type="match status" value="1"/>
</dbReference>
<dbReference type="AlphaFoldDB" id="Q5JKJ3"/>
<evidence type="ECO:0000259" key="3">
    <source>
        <dbReference type="Pfam" id="PF04195"/>
    </source>
</evidence>
<protein>
    <submittedName>
        <fullName evidence="4">Myosin heavy chain-like protein</fullName>
    </submittedName>
</protein>
<dbReference type="PANTHER" id="PTHR33026">
    <property type="entry name" value="OS06G0360600 PROTEIN"/>
    <property type="match status" value="1"/>
</dbReference>
<organism evidence="4">
    <name type="scientific">Oryza sativa subsp. japonica</name>
    <name type="common">Rice</name>
    <dbReference type="NCBI Taxonomy" id="39947"/>
    <lineage>
        <taxon>Eukaryota</taxon>
        <taxon>Viridiplantae</taxon>
        <taxon>Streptophyta</taxon>
        <taxon>Embryophyta</taxon>
        <taxon>Tracheophyta</taxon>
        <taxon>Spermatophyta</taxon>
        <taxon>Magnoliopsida</taxon>
        <taxon>Liliopsida</taxon>
        <taxon>Poales</taxon>
        <taxon>Poaceae</taxon>
        <taxon>BOP clade</taxon>
        <taxon>Oryzoideae</taxon>
        <taxon>Oryzeae</taxon>
        <taxon>Oryzinae</taxon>
        <taxon>Oryza</taxon>
        <taxon>Oryza sativa</taxon>
    </lineage>
</organism>
<dbReference type="PANTHER" id="PTHR33026:SF7">
    <property type="entry name" value="OS03G0100275 PROTEIN"/>
    <property type="match status" value="1"/>
</dbReference>
<keyword evidence="1" id="KW-0175">Coiled coil</keyword>
<accession>Q5JKJ3</accession>
<dbReference type="EMBL" id="AP004073">
    <property type="protein sequence ID" value="BAD88016.1"/>
    <property type="molecule type" value="Genomic_DNA"/>
</dbReference>
<feature type="coiled-coil region" evidence="1">
    <location>
        <begin position="435"/>
        <end position="469"/>
    </location>
</feature>
<feature type="compositionally biased region" description="Basic and acidic residues" evidence="2">
    <location>
        <begin position="339"/>
        <end position="355"/>
    </location>
</feature>
<feature type="region of interest" description="Disordered" evidence="2">
    <location>
        <begin position="195"/>
        <end position="218"/>
    </location>
</feature>
<evidence type="ECO:0000256" key="2">
    <source>
        <dbReference type="SAM" id="MobiDB-lite"/>
    </source>
</evidence>
<reference evidence="4" key="1">
    <citation type="journal article" date="2002" name="Nature">
        <title>The genome sequence and structure of rice chromosome 1.</title>
        <authorList>
            <person name="Sasaki T."/>
            <person name="Matsumoto T."/>
            <person name="Yamamoto K."/>
            <person name="Sakata K."/>
            <person name="Baba T."/>
            <person name="Katayose Y."/>
            <person name="Wu J."/>
            <person name="Niimura Y."/>
            <person name="Cheng Z."/>
            <person name="Nagamura Y."/>
            <person name="Antonio B.A."/>
            <person name="Kanamori H."/>
            <person name="Hosokawa S."/>
            <person name="Masukawa M."/>
            <person name="Arikawa K."/>
            <person name="Chiden Y."/>
            <person name="Hayashi M."/>
            <person name="Okamoto M."/>
            <person name="Ando T."/>
            <person name="Aoki H."/>
            <person name="Arita K."/>
            <person name="Hamada M."/>
            <person name="Harada C."/>
            <person name="Hijishita S."/>
            <person name="Honda M."/>
            <person name="Ichikawa Y."/>
            <person name="Idonuma A."/>
            <person name="Iijima M."/>
            <person name="Ikeda M."/>
            <person name="Ikeno M."/>
            <person name="Itoh S."/>
            <person name="Itoh T."/>
            <person name="Itoh Y."/>
            <person name="Itoh Y."/>
            <person name="Iwabuchi A."/>
            <person name="Kamiya K."/>
            <person name="Karasawa W."/>
            <person name="Katagiri S."/>
            <person name="Kikuta A."/>
            <person name="Kobayashi N."/>
            <person name="Kono I."/>
            <person name="Machita K."/>
            <person name="Maehara T."/>
            <person name="Mizuno H."/>
            <person name="Mizubayashi T."/>
            <person name="Mukai Y."/>
            <person name="Nagasaki H."/>
            <person name="Nakashima M."/>
            <person name="Nakama Y."/>
            <person name="Nakamichi Y."/>
            <person name="Nakamura M."/>
            <person name="Namiki N."/>
            <person name="Negishi M."/>
            <person name="Ohta I."/>
            <person name="Ono N."/>
            <person name="Saji S."/>
            <person name="Sakai K."/>
            <person name="Shibata M."/>
            <person name="Shimokawa T."/>
            <person name="Shomura A."/>
            <person name="Song J."/>
            <person name="Takazaki Y."/>
            <person name="Terasawa K."/>
            <person name="Tsuji K."/>
            <person name="Waki K."/>
            <person name="Yamagata H."/>
            <person name="Yamane H."/>
            <person name="Yoshiki S."/>
            <person name="Yoshihara R."/>
            <person name="Yukawa K."/>
            <person name="Zhong H."/>
            <person name="Iwama H."/>
            <person name="Endo T."/>
            <person name="Ito H."/>
            <person name="Hahn J.H."/>
            <person name="Kim H.I."/>
            <person name="Eun M.Y."/>
            <person name="Yano M."/>
            <person name="Jiang J."/>
            <person name="Gojobori T."/>
        </authorList>
    </citation>
    <scope>NUCLEOTIDE SEQUENCE [LARGE SCALE GENOMIC DNA]</scope>
</reference>
<name>Q5JKJ3_ORYSJ</name>
<gene>
    <name evidence="4" type="primary">P0614D08.20</name>
</gene>
<sequence>MQRELGGIEPEPILGRMVAVEDYISCGFLPPPSKFLLLVLNFYGLSLLHLNPNSIAFLSIFSYLCEAYIGVEPFLDLFRFYYELRWMESNRVSGCVGFRLWDRLKSRYIPFQCPSSRSKWRARWFYLQIENSDPVLVVPEEQPDKIPEWTAKPALTPSLQSFINIIDNLRTRGLSGYEVAADFISRRIQPLQAPAHPAFDYSGPEDTTRVSPRGLDSDTMNRRVGQVMISAASTASDIPIPLCEKGPAEHEAAINDRVVTSCYAGSPSDGRHRATYGPLSGSVLEGGRHQGGVRHCCCYHEWQQCSEEGEEILLCTRDLSEGAKPGGLGRVSSTSAKAEACDDRQELHEREETLRRAARAKPAQGGTGSTSSTSPAATSTDVVVATKDREVTPSSLAVGLVPARGPPADALTWGELQAEMECILQAGARSVGCEIEEAKAAASSANQRADKLARELAEAREDLLKMRGLVAGNERDVHVENVQQRGHLD</sequence>
<dbReference type="Proteomes" id="UP000817658">
    <property type="component" value="Chromosome 1"/>
</dbReference>
<evidence type="ECO:0000313" key="4">
    <source>
        <dbReference type="EMBL" id="BAD88016.1"/>
    </source>
</evidence>
<dbReference type="InterPro" id="IPR007321">
    <property type="entry name" value="Transposase_28"/>
</dbReference>
<feature type="region of interest" description="Disordered" evidence="2">
    <location>
        <begin position="324"/>
        <end position="380"/>
    </location>
</feature>
<feature type="compositionally biased region" description="Low complexity" evidence="2">
    <location>
        <begin position="369"/>
        <end position="380"/>
    </location>
</feature>
<evidence type="ECO:0000256" key="1">
    <source>
        <dbReference type="SAM" id="Coils"/>
    </source>
</evidence>